<dbReference type="AlphaFoldDB" id="A0A2N9YEW5"/>
<evidence type="ECO:0000256" key="5">
    <source>
        <dbReference type="ARBA" id="ARBA00023306"/>
    </source>
</evidence>
<feature type="domain" description="Mur ligase N-terminal catalytic" evidence="9">
    <location>
        <begin position="20"/>
        <end position="97"/>
    </location>
</feature>
<feature type="binding site" evidence="7">
    <location>
        <position position="27"/>
    </location>
    <ligand>
        <name>UDP-N-acetyl-alpha-D-muramoyl-L-alanyl-D-glutamate</name>
        <dbReference type="ChEBI" id="CHEBI:83900"/>
    </ligand>
</feature>
<comment type="catalytic activity">
    <reaction evidence="7">
        <text>UDP-N-acetyl-alpha-D-muramoyl-L-alanyl-D-glutamate + meso-2,6-diaminopimelate + ATP = UDP-N-acetyl-alpha-D-muramoyl-L-alanyl-gamma-D-glutamyl-meso-2,6-diaminopimelate + ADP + phosphate + H(+)</text>
        <dbReference type="Rhea" id="RHEA:23676"/>
        <dbReference type="ChEBI" id="CHEBI:15378"/>
        <dbReference type="ChEBI" id="CHEBI:30616"/>
        <dbReference type="ChEBI" id="CHEBI:43474"/>
        <dbReference type="ChEBI" id="CHEBI:57791"/>
        <dbReference type="ChEBI" id="CHEBI:83900"/>
        <dbReference type="ChEBI" id="CHEBI:83905"/>
        <dbReference type="ChEBI" id="CHEBI:456216"/>
        <dbReference type="EC" id="6.3.2.13"/>
    </reaction>
</comment>
<dbReference type="GO" id="GO:0071555">
    <property type="term" value="P:cell wall organization"/>
    <property type="evidence" value="ECO:0007669"/>
    <property type="project" value="UniProtKB-KW"/>
</dbReference>
<dbReference type="RefSeq" id="WP_062153851.1">
    <property type="nucleotide sequence ID" value="NZ_CP012373.2"/>
</dbReference>
<proteinExistence type="inferred from homology"/>
<evidence type="ECO:0000259" key="9">
    <source>
        <dbReference type="Pfam" id="PF01225"/>
    </source>
</evidence>
<feature type="binding site" evidence="7">
    <location>
        <position position="385"/>
    </location>
    <ligand>
        <name>meso-2,6-diaminopimelate</name>
        <dbReference type="ChEBI" id="CHEBI:57791"/>
    </ligand>
</feature>
<keyword evidence="6 7" id="KW-0961">Cell wall biogenesis/degradation</keyword>
<evidence type="ECO:0000256" key="7">
    <source>
        <dbReference type="HAMAP-Rule" id="MF_00208"/>
    </source>
</evidence>
<dbReference type="EC" id="6.3.2.13" evidence="7"/>
<dbReference type="GO" id="GO:0008360">
    <property type="term" value="P:regulation of cell shape"/>
    <property type="evidence" value="ECO:0007669"/>
    <property type="project" value="UniProtKB-KW"/>
</dbReference>
<feature type="short sequence motif" description="Meso-diaminopimelate recognition motif" evidence="7">
    <location>
        <begin position="409"/>
        <end position="412"/>
    </location>
</feature>
<dbReference type="InterPro" id="IPR005761">
    <property type="entry name" value="UDP-N-AcMur-Glu-dNH2Pim_ligase"/>
</dbReference>
<dbReference type="NCBIfam" id="NF001124">
    <property type="entry name" value="PRK00139.1-2"/>
    <property type="match status" value="1"/>
</dbReference>
<evidence type="ECO:0000256" key="1">
    <source>
        <dbReference type="ARBA" id="ARBA00005898"/>
    </source>
</evidence>
<evidence type="ECO:0000259" key="11">
    <source>
        <dbReference type="Pfam" id="PF08245"/>
    </source>
</evidence>
<dbReference type="OrthoDB" id="9800958at2"/>
<keyword evidence="13" id="KW-1185">Reference proteome</keyword>
<dbReference type="InterPro" id="IPR000713">
    <property type="entry name" value="Mur_ligase_N"/>
</dbReference>
<feature type="binding site" evidence="7">
    <location>
        <position position="179"/>
    </location>
    <ligand>
        <name>UDP-N-acetyl-alpha-D-muramoyl-L-alanyl-D-glutamate</name>
        <dbReference type="ChEBI" id="CHEBI:83900"/>
    </ligand>
</feature>
<protein>
    <recommendedName>
        <fullName evidence="7">UDP-N-acetylmuramoyl-L-alanyl-D-glutamate--2,6-diaminopimelate ligase</fullName>
        <ecNumber evidence="7">6.3.2.13</ecNumber>
    </recommendedName>
    <alternativeName>
        <fullName evidence="7">Meso-A2pm-adding enzyme</fullName>
    </alternativeName>
    <alternativeName>
        <fullName evidence="7">Meso-diaminopimelate-adding enzyme</fullName>
    </alternativeName>
    <alternativeName>
        <fullName evidence="7">UDP-MurNAc-L-Ala-D-Glu:meso-diaminopimelate ligase</fullName>
    </alternativeName>
    <alternativeName>
        <fullName evidence="7">UDP-MurNAc-tripeptide synthetase</fullName>
    </alternativeName>
    <alternativeName>
        <fullName evidence="7">UDP-N-acetylmuramyl-tripeptide synthetase</fullName>
    </alternativeName>
</protein>
<feature type="binding site" evidence="7">
    <location>
        <begin position="409"/>
        <end position="412"/>
    </location>
    <ligand>
        <name>meso-2,6-diaminopimelate</name>
        <dbReference type="ChEBI" id="CHEBI:57791"/>
    </ligand>
</feature>
<dbReference type="HAMAP" id="MF_00208">
    <property type="entry name" value="MurE"/>
    <property type="match status" value="1"/>
</dbReference>
<keyword evidence="5 7" id="KW-0131">Cell cycle</keyword>
<dbReference type="GO" id="GO:0008765">
    <property type="term" value="F:UDP-N-acetylmuramoylalanyl-D-glutamate-2,6-diaminopimelate ligase activity"/>
    <property type="evidence" value="ECO:0007669"/>
    <property type="project" value="UniProtKB-UniRule"/>
</dbReference>
<dbReference type="NCBIfam" id="NF001126">
    <property type="entry name" value="PRK00139.1-4"/>
    <property type="match status" value="1"/>
</dbReference>
<dbReference type="InterPro" id="IPR013221">
    <property type="entry name" value="Mur_ligase_cen"/>
</dbReference>
<comment type="pathway">
    <text evidence="7 8">Cell wall biogenesis; peptidoglycan biosynthesis.</text>
</comment>
<name>A0A2N9YEW5_9GAMM</name>
<reference evidence="13" key="1">
    <citation type="submission" date="2016-12" db="EMBL/GenBank/DDBJ databases">
        <title>Complete Genome Sequence of Beggiatoa leptomitiformis D-401.</title>
        <authorList>
            <person name="Fomenkov A."/>
            <person name="Vincze T."/>
            <person name="Grabovich M."/>
            <person name="Anton B.P."/>
            <person name="Dubinina G."/>
            <person name="Orlova M."/>
            <person name="Belousova E."/>
            <person name="Roberts R.J."/>
        </authorList>
    </citation>
    <scope>NUCLEOTIDE SEQUENCE [LARGE SCALE GENOMIC DNA]</scope>
    <source>
        <strain evidence="13">D-401</strain>
    </source>
</reference>
<comment type="similarity">
    <text evidence="1 7">Belongs to the MurCDEF family. MurE subfamily.</text>
</comment>
<feature type="binding site" evidence="7">
    <location>
        <begin position="152"/>
        <end position="153"/>
    </location>
    <ligand>
        <name>UDP-N-acetyl-alpha-D-muramoyl-L-alanyl-D-glutamate</name>
        <dbReference type="ChEBI" id="CHEBI:83900"/>
    </ligand>
</feature>
<evidence type="ECO:0000256" key="6">
    <source>
        <dbReference type="ARBA" id="ARBA00023316"/>
    </source>
</evidence>
<evidence type="ECO:0000313" key="13">
    <source>
        <dbReference type="Proteomes" id="UP000234271"/>
    </source>
</evidence>
<feature type="binding site" evidence="7">
    <location>
        <position position="466"/>
    </location>
    <ligand>
        <name>meso-2,6-diaminopimelate</name>
        <dbReference type="ChEBI" id="CHEBI:57791"/>
    </ligand>
</feature>
<feature type="domain" description="Mur ligase central" evidence="11">
    <location>
        <begin position="109"/>
        <end position="313"/>
    </location>
</feature>
<dbReference type="SUPFAM" id="SSF53244">
    <property type="entry name" value="MurD-like peptide ligases, peptide-binding domain"/>
    <property type="match status" value="1"/>
</dbReference>
<comment type="subcellular location">
    <subcellularLocation>
        <location evidence="7 8">Cytoplasm</location>
    </subcellularLocation>
</comment>
<keyword evidence="7 12" id="KW-0436">Ligase</keyword>
<dbReference type="KEGG" id="blep:AL038_14065"/>
<dbReference type="InterPro" id="IPR036565">
    <property type="entry name" value="Mur-like_cat_sf"/>
</dbReference>
<keyword evidence="7" id="KW-0067">ATP-binding</keyword>
<dbReference type="Pfam" id="PF02875">
    <property type="entry name" value="Mur_ligase_C"/>
    <property type="match status" value="1"/>
</dbReference>
<dbReference type="InterPro" id="IPR004101">
    <property type="entry name" value="Mur_ligase_C"/>
</dbReference>
<keyword evidence="7" id="KW-0460">Magnesium</keyword>
<feature type="modified residue" description="N6-carboxylysine" evidence="7">
    <location>
        <position position="219"/>
    </location>
</feature>
<evidence type="ECO:0000256" key="3">
    <source>
        <dbReference type="ARBA" id="ARBA00022960"/>
    </source>
</evidence>
<dbReference type="Gene3D" id="3.90.190.20">
    <property type="entry name" value="Mur ligase, C-terminal domain"/>
    <property type="match status" value="1"/>
</dbReference>
<gene>
    <name evidence="7" type="primary">murE</name>
    <name evidence="12" type="ORF">BLE401_10190</name>
</gene>
<comment type="PTM">
    <text evidence="7">Carboxylation is probably crucial for Mg(2+) binding and, consequently, for the gamma-phosphate positioning of ATP.</text>
</comment>
<dbReference type="Pfam" id="PF01225">
    <property type="entry name" value="Mur_ligase"/>
    <property type="match status" value="1"/>
</dbReference>
<dbReference type="InterPro" id="IPR035911">
    <property type="entry name" value="MurE/MurF_N"/>
</dbReference>
<evidence type="ECO:0000259" key="10">
    <source>
        <dbReference type="Pfam" id="PF02875"/>
    </source>
</evidence>
<dbReference type="GO" id="GO:0009252">
    <property type="term" value="P:peptidoglycan biosynthetic process"/>
    <property type="evidence" value="ECO:0007669"/>
    <property type="project" value="UniProtKB-UniRule"/>
</dbReference>
<dbReference type="Proteomes" id="UP000234271">
    <property type="component" value="Chromosome"/>
</dbReference>
<dbReference type="EMBL" id="CP018889">
    <property type="protein sequence ID" value="AUI69031.1"/>
    <property type="molecule type" value="Genomic_DNA"/>
</dbReference>
<feature type="binding site" evidence="7">
    <location>
        <position position="187"/>
    </location>
    <ligand>
        <name>UDP-N-acetyl-alpha-D-muramoyl-L-alanyl-D-glutamate</name>
        <dbReference type="ChEBI" id="CHEBI:83900"/>
    </ligand>
</feature>
<evidence type="ECO:0000256" key="8">
    <source>
        <dbReference type="RuleBase" id="RU004135"/>
    </source>
</evidence>
<keyword evidence="2 7" id="KW-0132">Cell division</keyword>
<keyword evidence="7" id="KW-0963">Cytoplasm</keyword>
<evidence type="ECO:0000256" key="4">
    <source>
        <dbReference type="ARBA" id="ARBA00022984"/>
    </source>
</evidence>
<dbReference type="GO" id="GO:0051301">
    <property type="term" value="P:cell division"/>
    <property type="evidence" value="ECO:0007669"/>
    <property type="project" value="UniProtKB-KW"/>
</dbReference>
<feature type="binding site" evidence="7">
    <location>
        <position position="185"/>
    </location>
    <ligand>
        <name>UDP-N-acetyl-alpha-D-muramoyl-L-alanyl-D-glutamate</name>
        <dbReference type="ChEBI" id="CHEBI:83900"/>
    </ligand>
</feature>
<keyword evidence="4 7" id="KW-0573">Peptidoglycan synthesis</keyword>
<evidence type="ECO:0000256" key="2">
    <source>
        <dbReference type="ARBA" id="ARBA00022618"/>
    </source>
</evidence>
<accession>A0A2N9YEW5</accession>
<organism evidence="12 13">
    <name type="scientific">Beggiatoa leptomitoformis</name>
    <dbReference type="NCBI Taxonomy" id="288004"/>
    <lineage>
        <taxon>Bacteria</taxon>
        <taxon>Pseudomonadati</taxon>
        <taxon>Pseudomonadota</taxon>
        <taxon>Gammaproteobacteria</taxon>
        <taxon>Thiotrichales</taxon>
        <taxon>Thiotrichaceae</taxon>
        <taxon>Beggiatoa</taxon>
    </lineage>
</organism>
<dbReference type="NCBIfam" id="TIGR01085">
    <property type="entry name" value="murE"/>
    <property type="match status" value="1"/>
</dbReference>
<feature type="binding site" evidence="7">
    <location>
        <position position="25"/>
    </location>
    <ligand>
        <name>UDP-N-acetyl-alpha-D-muramoyl-L-alanyl-D-glutamate</name>
        <dbReference type="ChEBI" id="CHEBI:83900"/>
    </ligand>
</feature>
<feature type="binding site" evidence="7">
    <location>
        <position position="462"/>
    </location>
    <ligand>
        <name>meso-2,6-diaminopimelate</name>
        <dbReference type="ChEBI" id="CHEBI:57791"/>
    </ligand>
</feature>
<dbReference type="GO" id="GO:0005737">
    <property type="term" value="C:cytoplasm"/>
    <property type="evidence" value="ECO:0007669"/>
    <property type="project" value="UniProtKB-SubCell"/>
</dbReference>
<keyword evidence="7" id="KW-0547">Nucleotide-binding</keyword>
<dbReference type="SUPFAM" id="SSF63418">
    <property type="entry name" value="MurE/MurF N-terminal domain"/>
    <property type="match status" value="1"/>
</dbReference>
<dbReference type="InterPro" id="IPR036615">
    <property type="entry name" value="Mur_ligase_C_dom_sf"/>
</dbReference>
<dbReference type="GO" id="GO:0000287">
    <property type="term" value="F:magnesium ion binding"/>
    <property type="evidence" value="ECO:0007669"/>
    <property type="project" value="UniProtKB-UniRule"/>
</dbReference>
<dbReference type="Pfam" id="PF08245">
    <property type="entry name" value="Mur_ligase_M"/>
    <property type="match status" value="1"/>
</dbReference>
<comment type="caution">
    <text evidence="7">Lacks conserved residue(s) required for the propagation of feature annotation.</text>
</comment>
<dbReference type="Gene3D" id="3.40.1190.10">
    <property type="entry name" value="Mur-like, catalytic domain"/>
    <property type="match status" value="1"/>
</dbReference>
<dbReference type="Gene3D" id="3.40.1390.10">
    <property type="entry name" value="MurE/MurF, N-terminal domain"/>
    <property type="match status" value="1"/>
</dbReference>
<evidence type="ECO:0000313" key="12">
    <source>
        <dbReference type="EMBL" id="AUI69031.1"/>
    </source>
</evidence>
<sequence>MYLSDLLNNKQLSQQNNPLIKGLKLDSRHVQAGDLFFALAGTKIHGEHYIADAIARGAVAILKEAPLSRLEILATETPCLSIPHLSQHLGEIVARFYKHPAKTMRVTGVTGTNGKTSVSHFIAQLLSQQQPAGLIGTLGYGCYGNLENIHYTTPDALRLQAIFAELRDKNVHDVVMEVSSHALVQGRVNTIPFKTAVFTNLSRDHLDYHQTMEEYAEAKRLLFQWEGLETAVINIDDPMGRNFLARLPSEVRCITYGLETDNIMNKPMISATILNRDLRGCTLEITTPTGQYQVAVPIFGQFNISNILATIGVLLSYNIAIENILPSLSTITPVAGRMEYFSNAHSPTVIVDYAHTPDALQKVLLTLRTHCKGQLYCVFGCGGNRDRGKRPLMGEIVQAIADQMIITDDNPRHEESNVIIKDILRGCNPNAPVQPTIIPNREQAIHYAIQQAIPNDIVLIAGKGHEDYQEIGSEYLPFSDRALVQEILSGQ</sequence>
<dbReference type="STRING" id="288004.AL038_14065"/>
<dbReference type="PANTHER" id="PTHR23135:SF4">
    <property type="entry name" value="UDP-N-ACETYLMURAMOYL-L-ALANYL-D-GLUTAMATE--2,6-DIAMINOPIMELATE LIGASE MURE HOMOLOG, CHLOROPLASTIC"/>
    <property type="match status" value="1"/>
</dbReference>
<keyword evidence="3 7" id="KW-0133">Cell shape</keyword>
<dbReference type="SUPFAM" id="SSF53623">
    <property type="entry name" value="MurD-like peptide ligases, catalytic domain"/>
    <property type="match status" value="1"/>
</dbReference>
<dbReference type="PANTHER" id="PTHR23135">
    <property type="entry name" value="MUR LIGASE FAMILY MEMBER"/>
    <property type="match status" value="1"/>
</dbReference>
<comment type="cofactor">
    <cofactor evidence="7">
        <name>Mg(2+)</name>
        <dbReference type="ChEBI" id="CHEBI:18420"/>
    </cofactor>
</comment>
<feature type="binding site" evidence="7">
    <location>
        <begin position="111"/>
        <end position="117"/>
    </location>
    <ligand>
        <name>ATP</name>
        <dbReference type="ChEBI" id="CHEBI:30616"/>
    </ligand>
</feature>
<comment type="function">
    <text evidence="7">Catalyzes the addition of meso-diaminopimelic acid to the nucleotide precursor UDP-N-acetylmuramoyl-L-alanyl-D-glutamate (UMAG) in the biosynthesis of bacterial cell-wall peptidoglycan.</text>
</comment>
<dbReference type="GO" id="GO:0005524">
    <property type="term" value="F:ATP binding"/>
    <property type="evidence" value="ECO:0007669"/>
    <property type="project" value="UniProtKB-UniRule"/>
</dbReference>
<dbReference type="UniPathway" id="UPA00219"/>
<feature type="domain" description="Mur ligase C-terminal" evidence="10">
    <location>
        <begin position="336"/>
        <end position="464"/>
    </location>
</feature>